<evidence type="ECO:0000313" key="3">
    <source>
        <dbReference type="Proteomes" id="UP000076798"/>
    </source>
</evidence>
<dbReference type="AlphaFoldDB" id="A0A166BRC0"/>
<proteinExistence type="predicted"/>
<protein>
    <submittedName>
        <fullName evidence="2">Uncharacterized protein</fullName>
    </submittedName>
</protein>
<feature type="region of interest" description="Disordered" evidence="1">
    <location>
        <begin position="129"/>
        <end position="168"/>
    </location>
</feature>
<reference evidence="2 3" key="1">
    <citation type="journal article" date="2016" name="Mol. Biol. Evol.">
        <title>Comparative Genomics of Early-Diverging Mushroom-Forming Fungi Provides Insights into the Origins of Lignocellulose Decay Capabilities.</title>
        <authorList>
            <person name="Nagy L.G."/>
            <person name="Riley R."/>
            <person name="Tritt A."/>
            <person name="Adam C."/>
            <person name="Daum C."/>
            <person name="Floudas D."/>
            <person name="Sun H."/>
            <person name="Yadav J.S."/>
            <person name="Pangilinan J."/>
            <person name="Larsson K.H."/>
            <person name="Matsuura K."/>
            <person name="Barry K."/>
            <person name="Labutti K."/>
            <person name="Kuo R."/>
            <person name="Ohm R.A."/>
            <person name="Bhattacharya S.S."/>
            <person name="Shirouzu T."/>
            <person name="Yoshinaga Y."/>
            <person name="Martin F.M."/>
            <person name="Grigoriev I.V."/>
            <person name="Hibbett D.S."/>
        </authorList>
    </citation>
    <scope>NUCLEOTIDE SEQUENCE [LARGE SCALE GENOMIC DNA]</scope>
    <source>
        <strain evidence="2 3">HHB10207 ss-3</strain>
    </source>
</reference>
<organism evidence="2 3">
    <name type="scientific">Sistotremastrum suecicum HHB10207 ss-3</name>
    <dbReference type="NCBI Taxonomy" id="1314776"/>
    <lineage>
        <taxon>Eukaryota</taxon>
        <taxon>Fungi</taxon>
        <taxon>Dikarya</taxon>
        <taxon>Basidiomycota</taxon>
        <taxon>Agaricomycotina</taxon>
        <taxon>Agaricomycetes</taxon>
        <taxon>Sistotremastrales</taxon>
        <taxon>Sistotremastraceae</taxon>
        <taxon>Sistotremastrum</taxon>
    </lineage>
</organism>
<dbReference type="Proteomes" id="UP000076798">
    <property type="component" value="Unassembled WGS sequence"/>
</dbReference>
<evidence type="ECO:0000313" key="2">
    <source>
        <dbReference type="EMBL" id="KZT36659.1"/>
    </source>
</evidence>
<name>A0A166BRC0_9AGAM</name>
<keyword evidence="3" id="KW-1185">Reference proteome</keyword>
<evidence type="ECO:0000256" key="1">
    <source>
        <dbReference type="SAM" id="MobiDB-lite"/>
    </source>
</evidence>
<feature type="compositionally biased region" description="Low complexity" evidence="1">
    <location>
        <begin position="65"/>
        <end position="89"/>
    </location>
</feature>
<accession>A0A166BRC0</accession>
<sequence length="447" mass="49279">MSFSMEIDATLILDTRLSTTTTTRITLGPASFVDTATGSHSPLDRTTIARAQNITRPTTNPHGQTSFSTTQAATSASVSSSSKHLISESNTSHHNSKSKQKRLFSKFKPREREALKCILNDPYTKLRGTSKFSFSHPSPKSHSRKASSSARGNRSHLRQEANELPRPREALDLIDTSLAQNDEQRSNDPPLSQVDPADAETLRAFLSRPHAAKSFLCPKCVSVMVDLGITLGSSYQPPETQSTRHEARPTKRARLTPEVEIQPETDELEYIPLETQLKSGPLTAHKRTTIRQVKDGPMATVTAQIHPVSFAQDRGAANPASGSSVARSNPPSLPSSNECASSLSTSQFPTDKSLLFTTRMELAQFFQDPHPVKALVCSQCILGIRSSIHRMPQNSLSTMQPRRHKAMIININHDLDTMRVSTDIAAEQEMMRDKRYQCKIIGGSQIQ</sequence>
<feature type="compositionally biased region" description="Polar residues" evidence="1">
    <location>
        <begin position="54"/>
        <end position="64"/>
    </location>
</feature>
<feature type="compositionally biased region" description="Basic residues" evidence="1">
    <location>
        <begin position="94"/>
        <end position="106"/>
    </location>
</feature>
<feature type="region of interest" description="Disordered" evidence="1">
    <location>
        <begin position="54"/>
        <end position="106"/>
    </location>
</feature>
<dbReference type="EMBL" id="KV428102">
    <property type="protein sequence ID" value="KZT36659.1"/>
    <property type="molecule type" value="Genomic_DNA"/>
</dbReference>
<feature type="compositionally biased region" description="Polar residues" evidence="1">
    <location>
        <begin position="320"/>
        <end position="346"/>
    </location>
</feature>
<gene>
    <name evidence="2" type="ORF">SISSUDRAFT_1120835</name>
</gene>
<feature type="compositionally biased region" description="Basic and acidic residues" evidence="1">
    <location>
        <begin position="157"/>
        <end position="168"/>
    </location>
</feature>
<feature type="region of interest" description="Disordered" evidence="1">
    <location>
        <begin position="313"/>
        <end position="346"/>
    </location>
</feature>